<reference evidence="20 21" key="1">
    <citation type="journal article" date="2024" name="G3 (Bethesda)">
        <title>Genome assembly of Hibiscus sabdariffa L. provides insights into metabolisms of medicinal natural products.</title>
        <authorList>
            <person name="Kim T."/>
        </authorList>
    </citation>
    <scope>NUCLEOTIDE SEQUENCE [LARGE SCALE GENOMIC DNA]</scope>
    <source>
        <strain evidence="20">TK-2024</strain>
        <tissue evidence="20">Old leaves</tissue>
    </source>
</reference>
<evidence type="ECO:0000313" key="21">
    <source>
        <dbReference type="Proteomes" id="UP001472677"/>
    </source>
</evidence>
<keyword evidence="9" id="KW-0103">Bromodomain</keyword>
<dbReference type="Pfam" id="PF00432">
    <property type="entry name" value="Prenyltrans"/>
    <property type="match status" value="1"/>
</dbReference>
<dbReference type="PANTHER" id="PTHR47162:SF8">
    <property type="entry name" value="METHYL-CPG-BINDING DOMAIN-CONTAINING PROTEIN 9"/>
    <property type="match status" value="1"/>
</dbReference>
<dbReference type="InterPro" id="IPR013083">
    <property type="entry name" value="Znf_RING/FYVE/PHD"/>
</dbReference>
<evidence type="ECO:0000256" key="5">
    <source>
        <dbReference type="ARBA" id="ARBA00022737"/>
    </source>
</evidence>
<dbReference type="InterPro" id="IPR019787">
    <property type="entry name" value="Znf_PHD-finger"/>
</dbReference>
<organism evidence="20 21">
    <name type="scientific">Hibiscus sabdariffa</name>
    <name type="common">roselle</name>
    <dbReference type="NCBI Taxonomy" id="183260"/>
    <lineage>
        <taxon>Eukaryota</taxon>
        <taxon>Viridiplantae</taxon>
        <taxon>Streptophyta</taxon>
        <taxon>Embryophyta</taxon>
        <taxon>Tracheophyta</taxon>
        <taxon>Spermatophyta</taxon>
        <taxon>Magnoliopsida</taxon>
        <taxon>eudicotyledons</taxon>
        <taxon>Gunneridae</taxon>
        <taxon>Pentapetalae</taxon>
        <taxon>rosids</taxon>
        <taxon>malvids</taxon>
        <taxon>Malvales</taxon>
        <taxon>Malvaceae</taxon>
        <taxon>Malvoideae</taxon>
        <taxon>Hibiscus</taxon>
    </lineage>
</organism>
<dbReference type="Gene3D" id="1.50.10.20">
    <property type="match status" value="1"/>
</dbReference>
<keyword evidence="12" id="KW-0539">Nucleus</keyword>
<proteinExistence type="predicted"/>
<feature type="region of interest" description="Disordered" evidence="17">
    <location>
        <begin position="1517"/>
        <end position="1597"/>
    </location>
</feature>
<dbReference type="PROSITE" id="PS51542">
    <property type="entry name" value="FYRN"/>
    <property type="match status" value="1"/>
</dbReference>
<feature type="compositionally biased region" description="Polar residues" evidence="17">
    <location>
        <begin position="1472"/>
        <end position="1482"/>
    </location>
</feature>
<feature type="compositionally biased region" description="Polar residues" evidence="17">
    <location>
        <begin position="2619"/>
        <end position="2629"/>
    </location>
</feature>
<feature type="region of interest" description="Disordered" evidence="17">
    <location>
        <begin position="2020"/>
        <end position="2043"/>
    </location>
</feature>
<dbReference type="Pfam" id="PF15612">
    <property type="entry name" value="WHIM1"/>
    <property type="match status" value="1"/>
</dbReference>
<keyword evidence="16" id="KW-0175">Coiled coil</keyword>
<keyword evidence="4" id="KW-0479">Metal-binding</keyword>
<dbReference type="PROSITE" id="PS50016">
    <property type="entry name" value="ZF_PHD_2"/>
    <property type="match status" value="2"/>
</dbReference>
<feature type="compositionally biased region" description="Basic and acidic residues" evidence="17">
    <location>
        <begin position="1453"/>
        <end position="1463"/>
    </location>
</feature>
<accession>A0ABR2FRN3</accession>
<dbReference type="Proteomes" id="UP001472677">
    <property type="component" value="Unassembled WGS sequence"/>
</dbReference>
<evidence type="ECO:0000256" key="1">
    <source>
        <dbReference type="ARBA" id="ARBA00004123"/>
    </source>
</evidence>
<dbReference type="Gene3D" id="3.30.160.360">
    <property type="match status" value="1"/>
</dbReference>
<keyword evidence="7" id="KW-0862">Zinc</keyword>
<dbReference type="PROSITE" id="PS50982">
    <property type="entry name" value="MBD"/>
    <property type="match status" value="1"/>
</dbReference>
<dbReference type="InterPro" id="IPR008930">
    <property type="entry name" value="Terpenoid_cyclase/PrenylTrfase"/>
</dbReference>
<dbReference type="Gene3D" id="3.30.40.10">
    <property type="entry name" value="Zinc/RING finger domain, C3HC4 (zinc finger)"/>
    <property type="match status" value="2"/>
</dbReference>
<gene>
    <name evidence="20" type="ORF">V6N12_021435</name>
</gene>
<protein>
    <recommendedName>
        <fullName evidence="3">Protein farnesyltransferase subunit beta</fullName>
        <ecNumber evidence="2">2.5.1.58</ecNumber>
    </recommendedName>
    <alternativeName>
        <fullName evidence="13">CAAX farnesyltransferase subunit beta</fullName>
    </alternativeName>
    <alternativeName>
        <fullName evidence="14">Ras proteins prenyltransferase subunit beta</fullName>
    </alternativeName>
</protein>
<keyword evidence="21" id="KW-1185">Reference proteome</keyword>
<evidence type="ECO:0000259" key="18">
    <source>
        <dbReference type="PROSITE" id="PS50016"/>
    </source>
</evidence>
<feature type="domain" description="PHD-type" evidence="18">
    <location>
        <begin position="1280"/>
        <end position="1330"/>
    </location>
</feature>
<evidence type="ECO:0000256" key="3">
    <source>
        <dbReference type="ARBA" id="ARBA00015798"/>
    </source>
</evidence>
<evidence type="ECO:0000256" key="10">
    <source>
        <dbReference type="ARBA" id="ARBA00023125"/>
    </source>
</evidence>
<evidence type="ECO:0000256" key="6">
    <source>
        <dbReference type="ARBA" id="ARBA00022771"/>
    </source>
</evidence>
<keyword evidence="6 15" id="KW-0863">Zinc-finger</keyword>
<evidence type="ECO:0000256" key="14">
    <source>
        <dbReference type="ARBA" id="ARBA00032909"/>
    </source>
</evidence>
<evidence type="ECO:0000256" key="12">
    <source>
        <dbReference type="ARBA" id="ARBA00023242"/>
    </source>
</evidence>
<name>A0ABR2FRN3_9ROSI</name>
<dbReference type="InterPro" id="IPR003888">
    <property type="entry name" value="FYrich_N"/>
</dbReference>
<evidence type="ECO:0000259" key="19">
    <source>
        <dbReference type="PROSITE" id="PS50982"/>
    </source>
</evidence>
<dbReference type="EC" id="2.5.1.58" evidence="2"/>
<dbReference type="InterPro" id="IPR019786">
    <property type="entry name" value="Zinc_finger_PHD-type_CS"/>
</dbReference>
<dbReference type="Gene3D" id="1.20.920.10">
    <property type="entry name" value="Bromodomain-like"/>
    <property type="match status" value="1"/>
</dbReference>
<dbReference type="SMART" id="SM00249">
    <property type="entry name" value="PHD"/>
    <property type="match status" value="2"/>
</dbReference>
<dbReference type="EMBL" id="JBBPBM010000004">
    <property type="protein sequence ID" value="KAK8586915.1"/>
    <property type="molecule type" value="Genomic_DNA"/>
</dbReference>
<evidence type="ECO:0000256" key="11">
    <source>
        <dbReference type="ARBA" id="ARBA00023163"/>
    </source>
</evidence>
<evidence type="ECO:0000256" key="17">
    <source>
        <dbReference type="SAM" id="MobiDB-lite"/>
    </source>
</evidence>
<feature type="region of interest" description="Disordered" evidence="17">
    <location>
        <begin position="2606"/>
        <end position="2633"/>
    </location>
</feature>
<comment type="subcellular location">
    <subcellularLocation>
        <location evidence="1">Nucleus</location>
    </subcellularLocation>
</comment>
<dbReference type="SUPFAM" id="SSF57903">
    <property type="entry name" value="FYVE/PHD zinc finger"/>
    <property type="match status" value="2"/>
</dbReference>
<keyword evidence="5" id="KW-0677">Repeat</keyword>
<dbReference type="InterPro" id="IPR011011">
    <property type="entry name" value="Znf_FYVE_PHD"/>
</dbReference>
<feature type="region of interest" description="Disordered" evidence="17">
    <location>
        <begin position="1453"/>
        <end position="1482"/>
    </location>
</feature>
<dbReference type="InterPro" id="IPR036427">
    <property type="entry name" value="Bromodomain-like_sf"/>
</dbReference>
<evidence type="ECO:0000256" key="16">
    <source>
        <dbReference type="SAM" id="Coils"/>
    </source>
</evidence>
<dbReference type="SUPFAM" id="SSF48239">
    <property type="entry name" value="Terpenoid cyclases/Protein prenyltransferases"/>
    <property type="match status" value="1"/>
</dbReference>
<evidence type="ECO:0000256" key="9">
    <source>
        <dbReference type="ARBA" id="ARBA00023117"/>
    </source>
</evidence>
<dbReference type="InterPro" id="IPR028942">
    <property type="entry name" value="WHIM1_dom"/>
</dbReference>
<sequence length="2769" mass="306653">MELTDSNDSKPETRSLLGIDLNEIPSSSFTETLPDPAEPDSFSIVRAIHENPDPALGEAAGVPVGNEGEQCGACGLSAAIAGGGGRVVVCDGCERGFHLACSGVSGMLSPGEEWVCGVCLGRGVRSKRWPLGFKAKKRILDINASPPSDGEGEEMQELMRQHMPGDNSFVGNGLGAPLTHINSLYAGNGFGSQKAPRIVTHAVKMGFEDIVHRMRTRDRSFDEVDLGSPLRMLRTSNNTAIRFPTRNPSDIFLQALREFVSERHGILEEGWRVELKHSMSGCDLYAVYCAPDGKTFGSVAEVASYLGLVSNYNPMDAEIKREGASHQERLHLPRKRKSTRFSFASGFPENKGSLISGYYKEFPRDGQIVEKYANKSCIMKVTEAVQDDKSGCGSEQINDGLPVQFEDFFVLSLGHVDTRPSYHDASLIFPIGYRSCWHDKITGSLFVCEILDGGDSGPIFKIRRCSCSAFPLPIGSTVLFLHKIEQTSSHNNEGGASYYNYEEFNDDGSIQRILTDPCPPMENDILTCLKSNLKETYDVHHIDRSQLEAGLMCEKSGDTSIDEIGEISVEEHSSPDAWRIISQKFFDACSEISKRKGAVKFFCKHAGKEMGSSNWDMMDEKYKEMLTPLAKFCGFSPLLFEHQANELETWAEELKKWLEQDRFGLDAELVQEIIEELPGVEACSQYESLRKRSSYSGSLTIRNGFLKIKTLDGFECEGEKGLHGLFGKSKPLRLADDRGPPVGKPLCLRLPPELLGDFHQVWELLWRFGEVMGLQETFLANELEEELINPWSNHSNFFNKFGCESQGSDVLSLSRIDSMGGKNVPPSGGSCVENSTENPHPFIQMETELMEADQARLASLSYRRCFGVTLTKVHSSLLGVLIGELQSKVAALVDPNFDSGESKSKRGRKKDLDSTTPAKKVKLSVLPINELTWPELARRYMLSFLSMDGNLDSAEITARESAKVFCCLQGDGGVLCGSLAGVAGMEADALLLAEATKRIFGSLNRQSDVLTIEDEGPGQNDACEKNFVDGGDIPEWAKLLEPVRKLPTNVGTRIRKCVYEALDKDPPEWAKKKLEHSISKAVYKGNASGPTKKAVLSVLADVQNDCSTQKSEKETTKKKIVLSVSDIIMKQCRIILRRAAAADDSKVFCNLLGRKLMNSSDNDDEGLLGSPAMVSRPLDFRTIDLRLAVGAYGGSHEAFLEDIRELWNNVRSAFADQPDLVDLAESLSQNFESLYEEEVLILVQKLAEYAKLECLNSETKKEINNILASTSDIPKAPWDEGVCKVCGIDKDDDSVLLCDTCDAEYHTYCLNPPLARIPEGNWYCPACVSKRMVQDALQPSHVIIRRRGKKYQGEVTRGYLEALANLAAVMEEKEYWQFSVDERAFLLKFLCDELLNSTLIRQHLERCAETTFELHQKLRSAYAEWKNLKSKEDFFAARAAKFDTTMISAVGDGVKDGGDRLPSDGEEGADLNGSNKYASGTHTEKSFISNGQCFNPMDNEAQLKGEQAIMDASKVLPEKSDKSFRTSELPVSNPLPQEIDDSRDETNCHGKLEESKGRDVASPSSPSDYNGQCQSSDAASLHAAKPVSSVVENESQSHHLELNTMKSDIQHLQDLITSLESQLLKLSIRKEFLGSDSSGRLYWISAMPGGYPQVIVDGSLELHKRSFLRNEVWRHCTSVNWNFISATTDSGIKAQGSKASCPFVYNAKDAISVGSPWVTYQSDAEIEELINWLNDDDPKEKELKEAICQKLKFQSYQKMRKQVQDECQTAFSLTDGSDKSVIPSFLVTKAAMLLEKKYGPCFESEITESVKTQGKKAKVIIEDKMYRCKCLEPVWPSRNHCISCHKTFFCDVDFEDHNDGKCTPNPPANDKGKSVGDSLKRKGNMKSDGNLVGCNVDMESDENSKGGHSEMSSRLITYQNDGVVCPYDFEEISTTFVTRDSNEELVREIGLIGSDGIPSFASSVPHFVGDPTLILVPHQEIEDLGDEVKAAKRPGLSQGNCNVANGVKEGFSDGSFKRSVANESKVQKNKRPQRDRISPADKFSPKLSNGRCCVVPQSSLRPLVGKVSQIMRQLKINLLDMDAALSEEALRPSKSCMERRWAWRSFVKSAETIYEMVQATIAFEDMIKTEYMRNEWWYWSSLSAAAKVSTISSLALRIYFLDGVIVYEKSSEFHSIDNLKPSSIPGPKLLSNSDLPEKCKEASVVRLGTYIDLNGFGALSGSIQFILNALEVFTESRGRQQQWWHRQAIGPLFTGGDFETMEMESFSSPTVTQRDQILVEQQVFNIFKTFYDIPPSSQSFMLELQRENHVEYLTNGLKQLGPSFCVLDANRPWICYWILHSIALMDEFVDPELEDNTIDFLSRCQLRAWCSPTGADGARAPTGTNKLCCSRDPPEPPPPLTMAVSGNTGKTLSDPQTQVWDPNGGYGGGPGQMPHLATTYAAVNSLVTLGSDKALSSINREKLYSFMRQMKDASGGFRMHDAGEIDVRACYTAISVASLLNILDDELVQNVGNYILSCQTYEGGISGEPGSEAHGGYTFCGLATMILINEVERLDLSSLIDWVVFRQGVEGGFQGRTNKLVDGCYSFWQGGIFALLKRLNSTRGEKSIPLGDGEDSGPDSPQTTASSDASGEGLIEDLSQGGSHIEKGDQHDTLSRFNVDNIDRNSSKGHAKVEPLFNSLALQQYILLCSQDLNGGLRDKPGKSRDHYHTCYCLSGLSVCQRSWLEDDDSPPLHRAVLGPYSNLLEPIHPLYNVVLDRYREAHEFFTGS</sequence>
<keyword evidence="10" id="KW-0238">DNA-binding</keyword>
<dbReference type="InterPro" id="IPR001739">
    <property type="entry name" value="Methyl_CpG_DNA-bd"/>
</dbReference>
<dbReference type="InterPro" id="IPR001965">
    <property type="entry name" value="Znf_PHD"/>
</dbReference>
<dbReference type="CDD" id="cd15519">
    <property type="entry name" value="PHD1_Lid2p_like"/>
    <property type="match status" value="1"/>
</dbReference>
<dbReference type="SUPFAM" id="SSF47370">
    <property type="entry name" value="Bromodomain"/>
    <property type="match status" value="1"/>
</dbReference>
<evidence type="ECO:0000256" key="8">
    <source>
        <dbReference type="ARBA" id="ARBA00023015"/>
    </source>
</evidence>
<feature type="region of interest" description="Disordered" evidence="17">
    <location>
        <begin position="1861"/>
        <end position="1886"/>
    </location>
</feature>
<feature type="region of interest" description="Disordered" evidence="17">
    <location>
        <begin position="1"/>
        <end position="36"/>
    </location>
</feature>
<keyword evidence="8" id="KW-0805">Transcription regulation</keyword>
<dbReference type="InterPro" id="IPR001330">
    <property type="entry name" value="Prenyltrans"/>
</dbReference>
<feature type="coiled-coil region" evidence="16">
    <location>
        <begin position="1602"/>
        <end position="1629"/>
    </location>
</feature>
<feature type="compositionally biased region" description="Basic and acidic residues" evidence="17">
    <location>
        <begin position="1870"/>
        <end position="1880"/>
    </location>
</feature>
<dbReference type="SUPFAM" id="SSF54171">
    <property type="entry name" value="DNA-binding domain"/>
    <property type="match status" value="1"/>
</dbReference>
<dbReference type="Pfam" id="PF00628">
    <property type="entry name" value="PHD"/>
    <property type="match status" value="2"/>
</dbReference>
<dbReference type="PROSITE" id="PS01359">
    <property type="entry name" value="ZF_PHD_1"/>
    <property type="match status" value="2"/>
</dbReference>
<feature type="domain" description="PHD-type" evidence="18">
    <location>
        <begin position="68"/>
        <end position="122"/>
    </location>
</feature>
<dbReference type="InterPro" id="IPR026872">
    <property type="entry name" value="FTB"/>
</dbReference>
<comment type="caution">
    <text evidence="20">The sequence shown here is derived from an EMBL/GenBank/DDBJ whole genome shotgun (WGS) entry which is preliminary data.</text>
</comment>
<feature type="domain" description="MBD" evidence="19">
    <location>
        <begin position="257"/>
        <end position="322"/>
    </location>
</feature>
<evidence type="ECO:0000256" key="7">
    <source>
        <dbReference type="ARBA" id="ARBA00022833"/>
    </source>
</evidence>
<feature type="compositionally biased region" description="Polar residues" evidence="17">
    <location>
        <begin position="1562"/>
        <end position="1578"/>
    </location>
</feature>
<evidence type="ECO:0000256" key="2">
    <source>
        <dbReference type="ARBA" id="ARBA00012702"/>
    </source>
</evidence>
<dbReference type="PANTHER" id="PTHR47162">
    <property type="entry name" value="OS02G0192300 PROTEIN"/>
    <property type="match status" value="1"/>
</dbReference>
<keyword evidence="11" id="KW-0804">Transcription</keyword>
<evidence type="ECO:0000256" key="15">
    <source>
        <dbReference type="PROSITE-ProRule" id="PRU00146"/>
    </source>
</evidence>
<feature type="compositionally biased region" description="Basic and acidic residues" evidence="17">
    <location>
        <begin position="1544"/>
        <end position="1559"/>
    </location>
</feature>
<evidence type="ECO:0000256" key="4">
    <source>
        <dbReference type="ARBA" id="ARBA00022723"/>
    </source>
</evidence>
<dbReference type="Pfam" id="PF01429">
    <property type="entry name" value="MBD"/>
    <property type="match status" value="1"/>
</dbReference>
<dbReference type="InterPro" id="IPR016177">
    <property type="entry name" value="DNA-bd_dom_sf"/>
</dbReference>
<evidence type="ECO:0000256" key="13">
    <source>
        <dbReference type="ARBA" id="ARBA00030182"/>
    </source>
</evidence>
<dbReference type="CDD" id="cd02893">
    <property type="entry name" value="FTase"/>
    <property type="match status" value="1"/>
</dbReference>
<evidence type="ECO:0000313" key="20">
    <source>
        <dbReference type="EMBL" id="KAK8586915.1"/>
    </source>
</evidence>